<dbReference type="SMART" id="SM00220">
    <property type="entry name" value="S_TKc"/>
    <property type="match status" value="2"/>
</dbReference>
<dbReference type="GO" id="GO:0004674">
    <property type="term" value="F:protein serine/threonine kinase activity"/>
    <property type="evidence" value="ECO:0007669"/>
    <property type="project" value="UniProtKB-KW"/>
</dbReference>
<keyword evidence="13 20" id="KW-1133">Transmembrane helix</keyword>
<dbReference type="CDD" id="cd14066">
    <property type="entry name" value="STKc_IRAK"/>
    <property type="match status" value="1"/>
</dbReference>
<dbReference type="FunFam" id="1.10.510.10:FF:000468">
    <property type="entry name" value="PTI1-like tyrosine-protein kinase 3"/>
    <property type="match status" value="1"/>
</dbReference>
<evidence type="ECO:0000256" key="4">
    <source>
        <dbReference type="ARBA" id="ARBA00022527"/>
    </source>
</evidence>
<sequence length="1200" mass="129436">MGKKGSSLLPPSCPHLLLLLPLFLFLFPCCWAGKSADDAQAMSDLARSLSNLPASWKPGADPCSPEWEGVTCGGGRVTDINLARLSLSGSLPPSLSSLSGLKSLQLQRNRLTGPVPSLAGLSSLERLVLDSNAFSALPADFLSGLSSLQYLSLDDNPFTPWPLPSAALAGLATLTTFSASNASITGPIPDVFSSLPNLVALRLSYNSLSGPLPPSLAGSLVETLALNNQKSPDKLSGPIDVVAAMPQLTLVWLQSNAFSGPIPDLSDLTALQSFNVRDNALAGPVPASLPAIKSLQNVSLSNNRLQGPFPRFDPRVTADLDVGNNFCTPAPGPCDPRVAALLDVAAGFGYPLALAGSWTGNDPCGAAAGGWLGVTCDARGSNVTVLNFANQNFSGTISPSLASLTSLTKLILANNRLHGPIPDSLAALPQLQLLDVTNNTLSGKVPSFPSSVTLKLSGNSFGNSNSGGDGTPGSSPGDDQASKSKSSVIAGTVVAAVVLIVCSAALLVHYRRKKNTKKFGPIPTGSPPREPEMVKIGVVGTNGTGSGGGISQLYSQSSVESATTNIYESQGLHMSIQSLRKATDNFSESNILGRGGFGIVYKGDHNGTPIAVKRNECELMGKKGQEEFRAEIDVLRKVRHRNLVALLGYCDNDNERLLVYEYMPGGTLGQHLFDRHVSGYPPLTWKQRLTVALDVARGIEYLHSLAQETFIHRDLKPSNILLDKDTRAKVSDFGLVKLAADNDKSMMTRLAGTFGYLAPEYAFTGKVTTKVDVYAFGVILMELITGRKVLDDSLPDEESHLVSCFRRNILDKERFIKCVDPTLDLDDEARCGLMEVADLARHCTAREPFQRPDMSHCVNCLSPLVDQWKPMSYEDDDADVESSLGLNERLEKWKYRRMQGKVIDKWSGLYKFTKAEIEKAINYGNTKVCLGSGSAGQVYQGVLPSGQLVAIKHIFKTAMLESFTWEVEGLSRIRHVNLVGLFGYCDEDGEKYLVYEYCSNGNLAHNLLRNDSVLSWATRVNILRDCAVALRFLHTHPDGCIVHRDIKLTNILLTENMKPKLADFGLAKLLKMEESKVFTDVRGTIGYMDPEYIVHAKLTCASDIYSFGIVALQLLSGRKVIELDIQARDSLTKRAKDVVNGKRPIDDIIDSRLKGELNLGDFESILQVAVLCVASSSKGRPTIKDLVEEMDRACSNTSGM</sequence>
<proteinExistence type="inferred from homology"/>
<feature type="region of interest" description="Disordered" evidence="19">
    <location>
        <begin position="459"/>
        <end position="483"/>
    </location>
</feature>
<protein>
    <submittedName>
        <fullName evidence="23">Receptor-like kinase TMK4</fullName>
    </submittedName>
</protein>
<evidence type="ECO:0000256" key="15">
    <source>
        <dbReference type="ARBA" id="ARBA00023157"/>
    </source>
</evidence>
<evidence type="ECO:0000256" key="13">
    <source>
        <dbReference type="ARBA" id="ARBA00022989"/>
    </source>
</evidence>
<dbReference type="SUPFAM" id="SSF56112">
    <property type="entry name" value="Protein kinase-like (PK-like)"/>
    <property type="match status" value="2"/>
</dbReference>
<dbReference type="SMART" id="SM00369">
    <property type="entry name" value="LRR_TYP"/>
    <property type="match status" value="5"/>
</dbReference>
<feature type="binding site" evidence="18">
    <location>
        <position position="613"/>
    </location>
    <ligand>
        <name>ATP</name>
        <dbReference type="ChEBI" id="CHEBI:30616"/>
    </ligand>
</feature>
<dbReference type="Gene3D" id="3.30.200.20">
    <property type="entry name" value="Phosphorylase Kinase, domain 1"/>
    <property type="match status" value="2"/>
</dbReference>
<evidence type="ECO:0000313" key="23">
    <source>
        <dbReference type="EMBL" id="OAY69618.1"/>
    </source>
</evidence>
<feature type="non-terminal residue" evidence="23">
    <location>
        <position position="1200"/>
    </location>
</feature>
<dbReference type="InterPro" id="IPR052422">
    <property type="entry name" value="Auxin_Ser/Thr_Kinase"/>
</dbReference>
<keyword evidence="11 23" id="KW-0418">Kinase</keyword>
<gene>
    <name evidence="23" type="ORF">ACMD2_15805</name>
</gene>
<feature type="domain" description="Protein kinase" evidence="22">
    <location>
        <begin position="586"/>
        <end position="865"/>
    </location>
</feature>
<keyword evidence="8 21" id="KW-0732">Signal</keyword>
<dbReference type="GO" id="GO:0005886">
    <property type="term" value="C:plasma membrane"/>
    <property type="evidence" value="ECO:0007669"/>
    <property type="project" value="UniProtKB-SubCell"/>
</dbReference>
<keyword evidence="6" id="KW-0808">Transferase</keyword>
<evidence type="ECO:0000256" key="6">
    <source>
        <dbReference type="ARBA" id="ARBA00022679"/>
    </source>
</evidence>
<dbReference type="Pfam" id="PF00560">
    <property type="entry name" value="LRR_1"/>
    <property type="match status" value="2"/>
</dbReference>
<evidence type="ECO:0000256" key="19">
    <source>
        <dbReference type="SAM" id="MobiDB-lite"/>
    </source>
</evidence>
<feature type="signal peptide" evidence="21">
    <location>
        <begin position="1"/>
        <end position="32"/>
    </location>
</feature>
<feature type="transmembrane region" description="Helical" evidence="20">
    <location>
        <begin position="488"/>
        <end position="508"/>
    </location>
</feature>
<comment type="subcellular location">
    <subcellularLocation>
        <location evidence="1">Cell membrane</location>
        <topology evidence="1">Single-pass membrane protein</topology>
    </subcellularLocation>
</comment>
<evidence type="ECO:0000256" key="1">
    <source>
        <dbReference type="ARBA" id="ARBA00004162"/>
    </source>
</evidence>
<dbReference type="SUPFAM" id="SSF52058">
    <property type="entry name" value="L domain-like"/>
    <property type="match status" value="1"/>
</dbReference>
<dbReference type="PANTHER" id="PTHR47986:SF34">
    <property type="entry name" value="RECEPTOR-LIKE KINASE TMK2"/>
    <property type="match status" value="1"/>
</dbReference>
<dbReference type="Pfam" id="PF00069">
    <property type="entry name" value="Pkinase"/>
    <property type="match status" value="2"/>
</dbReference>
<evidence type="ECO:0000259" key="22">
    <source>
        <dbReference type="PROSITE" id="PS50011"/>
    </source>
</evidence>
<evidence type="ECO:0000313" key="24">
    <source>
        <dbReference type="Proteomes" id="UP000092600"/>
    </source>
</evidence>
<dbReference type="Proteomes" id="UP000092600">
    <property type="component" value="Unassembled WGS sequence"/>
</dbReference>
<evidence type="ECO:0000256" key="12">
    <source>
        <dbReference type="ARBA" id="ARBA00022840"/>
    </source>
</evidence>
<keyword evidence="12 18" id="KW-0067">ATP-binding</keyword>
<keyword evidence="3" id="KW-1003">Cell membrane</keyword>
<dbReference type="FunFam" id="3.80.10.10:FF:000190">
    <property type="entry name" value="Receptor-like kinase TMK4"/>
    <property type="match status" value="1"/>
</dbReference>
<evidence type="ECO:0000256" key="5">
    <source>
        <dbReference type="ARBA" id="ARBA00022614"/>
    </source>
</evidence>
<keyword evidence="7 20" id="KW-0812">Transmembrane</keyword>
<evidence type="ECO:0000256" key="17">
    <source>
        <dbReference type="ARBA" id="ARBA00023180"/>
    </source>
</evidence>
<keyword evidence="10 18" id="KW-0547">Nucleotide-binding</keyword>
<comment type="similarity">
    <text evidence="2">Belongs to the protein kinase superfamily. Ser/Thr protein kinase family.</text>
</comment>
<evidence type="ECO:0000256" key="14">
    <source>
        <dbReference type="ARBA" id="ARBA00023136"/>
    </source>
</evidence>
<keyword evidence="16 23" id="KW-0675">Receptor</keyword>
<keyword evidence="4" id="KW-0723">Serine/threonine-protein kinase</keyword>
<dbReference type="PROSITE" id="PS50011">
    <property type="entry name" value="PROTEIN_KINASE_DOM"/>
    <property type="match status" value="2"/>
</dbReference>
<keyword evidence="5" id="KW-0433">Leucine-rich repeat</keyword>
<dbReference type="PROSITE" id="PS00107">
    <property type="entry name" value="PROTEIN_KINASE_ATP"/>
    <property type="match status" value="1"/>
</dbReference>
<dbReference type="PANTHER" id="PTHR47986">
    <property type="entry name" value="OSJNBA0070M12.3 PROTEIN"/>
    <property type="match status" value="1"/>
</dbReference>
<dbReference type="InterPro" id="IPR001611">
    <property type="entry name" value="Leu-rich_rpt"/>
</dbReference>
<evidence type="ECO:0000256" key="11">
    <source>
        <dbReference type="ARBA" id="ARBA00022777"/>
    </source>
</evidence>
<dbReference type="InterPro" id="IPR000719">
    <property type="entry name" value="Prot_kinase_dom"/>
</dbReference>
<dbReference type="FunFam" id="3.80.10.10:FF:000129">
    <property type="entry name" value="Leucine-rich repeat receptor-like kinase"/>
    <property type="match status" value="1"/>
</dbReference>
<dbReference type="EMBL" id="LSRQ01004332">
    <property type="protein sequence ID" value="OAY69618.1"/>
    <property type="molecule type" value="Genomic_DNA"/>
</dbReference>
<keyword evidence="9" id="KW-0677">Repeat</keyword>
<comment type="caution">
    <text evidence="23">The sequence shown here is derived from an EMBL/GenBank/DDBJ whole genome shotgun (WGS) entry which is preliminary data.</text>
</comment>
<dbReference type="STRING" id="4615.A0A199UXV5"/>
<keyword evidence="17" id="KW-0325">Glycoprotein</keyword>
<evidence type="ECO:0000256" key="3">
    <source>
        <dbReference type="ARBA" id="ARBA00022475"/>
    </source>
</evidence>
<dbReference type="Pfam" id="PF08263">
    <property type="entry name" value="LRRNT_2"/>
    <property type="match status" value="2"/>
</dbReference>
<dbReference type="InterPro" id="IPR011009">
    <property type="entry name" value="Kinase-like_dom_sf"/>
</dbReference>
<dbReference type="AlphaFoldDB" id="A0A199UXV5"/>
<evidence type="ECO:0000256" key="9">
    <source>
        <dbReference type="ARBA" id="ARBA00022737"/>
    </source>
</evidence>
<evidence type="ECO:0000256" key="8">
    <source>
        <dbReference type="ARBA" id="ARBA00022729"/>
    </source>
</evidence>
<dbReference type="InterPro" id="IPR032675">
    <property type="entry name" value="LRR_dom_sf"/>
</dbReference>
<organism evidence="23 24">
    <name type="scientific">Ananas comosus</name>
    <name type="common">Pineapple</name>
    <name type="synonym">Ananas ananas</name>
    <dbReference type="NCBI Taxonomy" id="4615"/>
    <lineage>
        <taxon>Eukaryota</taxon>
        <taxon>Viridiplantae</taxon>
        <taxon>Streptophyta</taxon>
        <taxon>Embryophyta</taxon>
        <taxon>Tracheophyta</taxon>
        <taxon>Spermatophyta</taxon>
        <taxon>Magnoliopsida</taxon>
        <taxon>Liliopsida</taxon>
        <taxon>Poales</taxon>
        <taxon>Bromeliaceae</taxon>
        <taxon>Bromelioideae</taxon>
        <taxon>Ananas</taxon>
    </lineage>
</organism>
<dbReference type="Gene3D" id="1.10.510.10">
    <property type="entry name" value="Transferase(Phosphotransferase) domain 1"/>
    <property type="match status" value="2"/>
</dbReference>
<dbReference type="InterPro" id="IPR017441">
    <property type="entry name" value="Protein_kinase_ATP_BS"/>
</dbReference>
<evidence type="ECO:0000256" key="21">
    <source>
        <dbReference type="SAM" id="SignalP"/>
    </source>
</evidence>
<dbReference type="InterPro" id="IPR013210">
    <property type="entry name" value="LRR_N_plant-typ"/>
</dbReference>
<reference evidence="23 24" key="1">
    <citation type="journal article" date="2016" name="DNA Res.">
        <title>The draft genome of MD-2 pineapple using hybrid error correction of long reads.</title>
        <authorList>
            <person name="Redwan R.M."/>
            <person name="Saidin A."/>
            <person name="Kumar S.V."/>
        </authorList>
    </citation>
    <scope>NUCLEOTIDE SEQUENCE [LARGE SCALE GENOMIC DNA]</scope>
    <source>
        <strain evidence="24">cv. MD2</strain>
        <tissue evidence="23">Leaf</tissue>
    </source>
</reference>
<feature type="domain" description="Protein kinase" evidence="22">
    <location>
        <begin position="924"/>
        <end position="1193"/>
    </location>
</feature>
<evidence type="ECO:0000256" key="20">
    <source>
        <dbReference type="SAM" id="Phobius"/>
    </source>
</evidence>
<accession>A0A199UXV5</accession>
<dbReference type="Pfam" id="PF13855">
    <property type="entry name" value="LRR_8"/>
    <property type="match status" value="1"/>
</dbReference>
<name>A0A199UXV5_ANACO</name>
<evidence type="ECO:0000256" key="7">
    <source>
        <dbReference type="ARBA" id="ARBA00022692"/>
    </source>
</evidence>
<evidence type="ECO:0000256" key="18">
    <source>
        <dbReference type="PROSITE-ProRule" id="PRU10141"/>
    </source>
</evidence>
<dbReference type="PROSITE" id="PS00108">
    <property type="entry name" value="PROTEIN_KINASE_ST"/>
    <property type="match status" value="2"/>
</dbReference>
<evidence type="ECO:0000256" key="2">
    <source>
        <dbReference type="ARBA" id="ARBA00008684"/>
    </source>
</evidence>
<dbReference type="FunFam" id="3.30.200.20:FF:000039">
    <property type="entry name" value="receptor-like protein kinase FERONIA"/>
    <property type="match status" value="1"/>
</dbReference>
<keyword evidence="15" id="KW-1015">Disulfide bond</keyword>
<dbReference type="GO" id="GO:0005524">
    <property type="term" value="F:ATP binding"/>
    <property type="evidence" value="ECO:0007669"/>
    <property type="project" value="UniProtKB-UniRule"/>
</dbReference>
<evidence type="ECO:0000256" key="10">
    <source>
        <dbReference type="ARBA" id="ARBA00022741"/>
    </source>
</evidence>
<dbReference type="Gene3D" id="3.80.10.10">
    <property type="entry name" value="Ribonuclease Inhibitor"/>
    <property type="match status" value="2"/>
</dbReference>
<dbReference type="InterPro" id="IPR003591">
    <property type="entry name" value="Leu-rich_rpt_typical-subtyp"/>
</dbReference>
<keyword evidence="14 20" id="KW-0472">Membrane</keyword>
<feature type="chain" id="PRO_5008508165" evidence="21">
    <location>
        <begin position="33"/>
        <end position="1200"/>
    </location>
</feature>
<dbReference type="FunFam" id="1.10.510.10:FF:000530">
    <property type="entry name" value="probable receptor-like protein kinase At5g59700"/>
    <property type="match status" value="1"/>
</dbReference>
<evidence type="ECO:0000256" key="16">
    <source>
        <dbReference type="ARBA" id="ARBA00023170"/>
    </source>
</evidence>
<dbReference type="InterPro" id="IPR008271">
    <property type="entry name" value="Ser/Thr_kinase_AS"/>
</dbReference>